<dbReference type="InterPro" id="IPR044861">
    <property type="entry name" value="IPNS-like_FE2OG_OXY"/>
</dbReference>
<comment type="caution">
    <text evidence="6">The sequence shown here is derived from an EMBL/GenBank/DDBJ whole genome shotgun (WGS) entry which is preliminary data.</text>
</comment>
<evidence type="ECO:0000313" key="6">
    <source>
        <dbReference type="EMBL" id="MBU8543674.1"/>
    </source>
</evidence>
<dbReference type="RefSeq" id="WP_216874238.1">
    <property type="nucleotide sequence ID" value="NZ_JAERQM010000002.1"/>
</dbReference>
<evidence type="ECO:0000259" key="5">
    <source>
        <dbReference type="PROSITE" id="PS51471"/>
    </source>
</evidence>
<keyword evidence="2 4" id="KW-0560">Oxidoreductase</keyword>
<accession>A0ABS6H5D5</accession>
<evidence type="ECO:0000256" key="4">
    <source>
        <dbReference type="RuleBase" id="RU003682"/>
    </source>
</evidence>
<dbReference type="Proteomes" id="UP000689967">
    <property type="component" value="Unassembled WGS sequence"/>
</dbReference>
<sequence length="314" mass="34370">MIIYQPPVVATSIPVIDIGGLASAEPAARKDVAWEIHKACRDTGFFYAANHGIPQTLLDGQFAAARAFFALPLDAKMAVQFRPGAHNRGYEAMQRQRLDEGSPPDLKESFMFAGEVPNGPPNLWPEGLPDFRAQMEAYHNAVTSLADRLMRAFALSLGLAESYFGDGFVGVKPSVRLLHYPPHPKDAAFNQLGAGAHTDWGALTLLLQDDAGGLEVCNAEGQWISARPIPGTFIVNLGDMVRRWTNDLYQSTPHRVVNAASGRDRYSCAAFYSPRRDYVVHCVPTCLPEAGPPHYAPCTTGEHMDEMVRRTYGG</sequence>
<reference evidence="6 7" key="1">
    <citation type="submission" date="2021-01" db="EMBL/GenBank/DDBJ databases">
        <title>Roseomonas sp. nov, a bacterium isolated from an oil production mixture in Yumen Oilfield.</title>
        <authorList>
            <person name="Wu D."/>
        </authorList>
    </citation>
    <scope>NUCLEOTIDE SEQUENCE [LARGE SCALE GENOMIC DNA]</scope>
    <source>
        <strain evidence="6 7">ROY-5-3</strain>
    </source>
</reference>
<dbReference type="PANTHER" id="PTHR10209:SF881">
    <property type="entry name" value="FI07970P-RELATED"/>
    <property type="match status" value="1"/>
</dbReference>
<keyword evidence="7" id="KW-1185">Reference proteome</keyword>
<evidence type="ECO:0000256" key="1">
    <source>
        <dbReference type="ARBA" id="ARBA00022723"/>
    </source>
</evidence>
<evidence type="ECO:0000256" key="2">
    <source>
        <dbReference type="ARBA" id="ARBA00023002"/>
    </source>
</evidence>
<dbReference type="InterPro" id="IPR026992">
    <property type="entry name" value="DIOX_N"/>
</dbReference>
<dbReference type="PANTHER" id="PTHR10209">
    <property type="entry name" value="OXIDOREDUCTASE, 2OG-FE II OXYGENASE FAMILY PROTEIN"/>
    <property type="match status" value="1"/>
</dbReference>
<dbReference type="EMBL" id="JAERQM010000002">
    <property type="protein sequence ID" value="MBU8543674.1"/>
    <property type="molecule type" value="Genomic_DNA"/>
</dbReference>
<dbReference type="Pfam" id="PF03171">
    <property type="entry name" value="2OG-FeII_Oxy"/>
    <property type="match status" value="1"/>
</dbReference>
<proteinExistence type="inferred from homology"/>
<dbReference type="Pfam" id="PF14226">
    <property type="entry name" value="DIOX_N"/>
    <property type="match status" value="1"/>
</dbReference>
<evidence type="ECO:0000313" key="7">
    <source>
        <dbReference type="Proteomes" id="UP000689967"/>
    </source>
</evidence>
<dbReference type="PROSITE" id="PS51471">
    <property type="entry name" value="FE2OG_OXY"/>
    <property type="match status" value="1"/>
</dbReference>
<organism evidence="6 7">
    <name type="scientific">Falsiroseomonas oleicola</name>
    <dbReference type="NCBI Taxonomy" id="2801474"/>
    <lineage>
        <taxon>Bacteria</taxon>
        <taxon>Pseudomonadati</taxon>
        <taxon>Pseudomonadota</taxon>
        <taxon>Alphaproteobacteria</taxon>
        <taxon>Acetobacterales</taxon>
        <taxon>Roseomonadaceae</taxon>
        <taxon>Falsiroseomonas</taxon>
    </lineage>
</organism>
<gene>
    <name evidence="6" type="ORF">JJQ90_08150</name>
</gene>
<dbReference type="InterPro" id="IPR005123">
    <property type="entry name" value="Oxoglu/Fe-dep_dioxygenase_dom"/>
</dbReference>
<keyword evidence="1 4" id="KW-0479">Metal-binding</keyword>
<name>A0ABS6H5D5_9PROT</name>
<protein>
    <submittedName>
        <fullName evidence="6">Isopenicillin N synthase family oxygenase</fullName>
    </submittedName>
</protein>
<keyword evidence="3 4" id="KW-0408">Iron</keyword>
<comment type="similarity">
    <text evidence="4">Belongs to the iron/ascorbate-dependent oxidoreductase family.</text>
</comment>
<feature type="domain" description="Fe2OG dioxygenase" evidence="5">
    <location>
        <begin position="171"/>
        <end position="274"/>
    </location>
</feature>
<evidence type="ECO:0000256" key="3">
    <source>
        <dbReference type="ARBA" id="ARBA00023004"/>
    </source>
</evidence>